<evidence type="ECO:0000313" key="3">
    <source>
        <dbReference type="Proteomes" id="UP001596137"/>
    </source>
</evidence>
<sequence>MRWILLALLLVAGCASPAWNDTDYAKKAGATAESAASSVELVRLAVANEAKLTRPYLQTVLTEAAGSLGSVDSQFGAVQPPSVAASAVREEITGLTSDAAEQVQVLLNELRLREIRDPARATADLAELGDRLRAFAEAHPS</sequence>
<accession>A0ABW1NLX9</accession>
<feature type="signal peptide" evidence="1">
    <location>
        <begin position="1"/>
        <end position="20"/>
    </location>
</feature>
<comment type="caution">
    <text evidence="2">The sequence shown here is derived from an EMBL/GenBank/DDBJ whole genome shotgun (WGS) entry which is preliminary data.</text>
</comment>
<dbReference type="Proteomes" id="UP001596137">
    <property type="component" value="Unassembled WGS sequence"/>
</dbReference>
<reference evidence="3" key="1">
    <citation type="journal article" date="2019" name="Int. J. Syst. Evol. Microbiol.">
        <title>The Global Catalogue of Microorganisms (GCM) 10K type strain sequencing project: providing services to taxonomists for standard genome sequencing and annotation.</title>
        <authorList>
            <consortium name="The Broad Institute Genomics Platform"/>
            <consortium name="The Broad Institute Genome Sequencing Center for Infectious Disease"/>
            <person name="Wu L."/>
            <person name="Ma J."/>
        </authorList>
    </citation>
    <scope>NUCLEOTIDE SEQUENCE [LARGE SCALE GENOMIC DNA]</scope>
    <source>
        <strain evidence="3">JCM 30346</strain>
    </source>
</reference>
<protein>
    <recommendedName>
        <fullName evidence="4">Lipoprotein</fullName>
    </recommendedName>
</protein>
<keyword evidence="3" id="KW-1185">Reference proteome</keyword>
<dbReference type="EMBL" id="JBHSRF010000029">
    <property type="protein sequence ID" value="MFC6083527.1"/>
    <property type="molecule type" value="Genomic_DNA"/>
</dbReference>
<evidence type="ECO:0000313" key="2">
    <source>
        <dbReference type="EMBL" id="MFC6083527.1"/>
    </source>
</evidence>
<feature type="chain" id="PRO_5046046457" description="Lipoprotein" evidence="1">
    <location>
        <begin position="21"/>
        <end position="141"/>
    </location>
</feature>
<organism evidence="2 3">
    <name type="scientific">Sphaerisporangium aureirubrum</name>
    <dbReference type="NCBI Taxonomy" id="1544736"/>
    <lineage>
        <taxon>Bacteria</taxon>
        <taxon>Bacillati</taxon>
        <taxon>Actinomycetota</taxon>
        <taxon>Actinomycetes</taxon>
        <taxon>Streptosporangiales</taxon>
        <taxon>Streptosporangiaceae</taxon>
        <taxon>Sphaerisporangium</taxon>
    </lineage>
</organism>
<dbReference type="RefSeq" id="WP_380755576.1">
    <property type="nucleotide sequence ID" value="NZ_JBHSRF010000029.1"/>
</dbReference>
<proteinExistence type="predicted"/>
<evidence type="ECO:0008006" key="4">
    <source>
        <dbReference type="Google" id="ProtNLM"/>
    </source>
</evidence>
<name>A0ABW1NLX9_9ACTN</name>
<keyword evidence="1" id="KW-0732">Signal</keyword>
<gene>
    <name evidence="2" type="ORF">ACFP1K_20305</name>
</gene>
<evidence type="ECO:0000256" key="1">
    <source>
        <dbReference type="SAM" id="SignalP"/>
    </source>
</evidence>